<reference evidence="1" key="1">
    <citation type="journal article" date="2014" name="Front. Microbiol.">
        <title>High frequency of phylogenetically diverse reductive dehalogenase-homologous genes in deep subseafloor sedimentary metagenomes.</title>
        <authorList>
            <person name="Kawai M."/>
            <person name="Futagami T."/>
            <person name="Toyoda A."/>
            <person name="Takaki Y."/>
            <person name="Nishi S."/>
            <person name="Hori S."/>
            <person name="Arai W."/>
            <person name="Tsubouchi T."/>
            <person name="Morono Y."/>
            <person name="Uchiyama I."/>
            <person name="Ito T."/>
            <person name="Fujiyama A."/>
            <person name="Inagaki F."/>
            <person name="Takami H."/>
        </authorList>
    </citation>
    <scope>NUCLEOTIDE SEQUENCE</scope>
    <source>
        <strain evidence="1">Expedition CK06-06</strain>
    </source>
</reference>
<name>X1D7D4_9ZZZZ</name>
<comment type="caution">
    <text evidence="1">The sequence shown here is derived from an EMBL/GenBank/DDBJ whole genome shotgun (WGS) entry which is preliminary data.</text>
</comment>
<evidence type="ECO:0000313" key="1">
    <source>
        <dbReference type="EMBL" id="GAH16132.1"/>
    </source>
</evidence>
<dbReference type="AlphaFoldDB" id="X1D7D4"/>
<protein>
    <submittedName>
        <fullName evidence="1">Uncharacterized protein</fullName>
    </submittedName>
</protein>
<feature type="non-terminal residue" evidence="1">
    <location>
        <position position="30"/>
    </location>
</feature>
<organism evidence="1">
    <name type="scientific">marine sediment metagenome</name>
    <dbReference type="NCBI Taxonomy" id="412755"/>
    <lineage>
        <taxon>unclassified sequences</taxon>
        <taxon>metagenomes</taxon>
        <taxon>ecological metagenomes</taxon>
    </lineage>
</organism>
<proteinExistence type="predicted"/>
<dbReference type="EMBL" id="BART01034271">
    <property type="protein sequence ID" value="GAH16132.1"/>
    <property type="molecule type" value="Genomic_DNA"/>
</dbReference>
<sequence length="30" mass="3607">MIRPEVVHKLKGDHVKQLKRKLEPKYLPLI</sequence>
<accession>X1D7D4</accession>
<gene>
    <name evidence="1" type="ORF">S01H4_58629</name>
</gene>